<accession>A0A0F9PMP3</accession>
<dbReference type="EMBL" id="LAZR01005165">
    <property type="protein sequence ID" value="KKN02291.1"/>
    <property type="molecule type" value="Genomic_DNA"/>
</dbReference>
<feature type="non-terminal residue" evidence="1">
    <location>
        <position position="127"/>
    </location>
</feature>
<sequence length="127" mass="14670">MSLPPEHSIDVQELIEHARRNEKIARTLFEIEVELTNLSDSATFLDRLTALVRTRYELDEVWLVLTNIDSNQRLRASMADQGALVLPMKVPAVDYIRLIGNIRQPILLDQPQRFRQLIPPENRQTIG</sequence>
<name>A0A0F9PMP3_9ZZZZ</name>
<evidence type="ECO:0000313" key="1">
    <source>
        <dbReference type="EMBL" id="KKN02291.1"/>
    </source>
</evidence>
<gene>
    <name evidence="1" type="ORF">LCGC14_1119240</name>
</gene>
<reference evidence="1" key="1">
    <citation type="journal article" date="2015" name="Nature">
        <title>Complex archaea that bridge the gap between prokaryotes and eukaryotes.</title>
        <authorList>
            <person name="Spang A."/>
            <person name="Saw J.H."/>
            <person name="Jorgensen S.L."/>
            <person name="Zaremba-Niedzwiedzka K."/>
            <person name="Martijn J."/>
            <person name="Lind A.E."/>
            <person name="van Eijk R."/>
            <person name="Schleper C."/>
            <person name="Guy L."/>
            <person name="Ettema T.J."/>
        </authorList>
    </citation>
    <scope>NUCLEOTIDE SEQUENCE</scope>
</reference>
<organism evidence="1">
    <name type="scientific">marine sediment metagenome</name>
    <dbReference type="NCBI Taxonomy" id="412755"/>
    <lineage>
        <taxon>unclassified sequences</taxon>
        <taxon>metagenomes</taxon>
        <taxon>ecological metagenomes</taxon>
    </lineage>
</organism>
<dbReference type="InterPro" id="IPR029016">
    <property type="entry name" value="GAF-like_dom_sf"/>
</dbReference>
<dbReference type="Gene3D" id="3.30.450.40">
    <property type="match status" value="1"/>
</dbReference>
<comment type="caution">
    <text evidence="1">The sequence shown here is derived from an EMBL/GenBank/DDBJ whole genome shotgun (WGS) entry which is preliminary data.</text>
</comment>
<dbReference type="AlphaFoldDB" id="A0A0F9PMP3"/>
<protein>
    <submittedName>
        <fullName evidence="1">Uncharacterized protein</fullName>
    </submittedName>
</protein>
<proteinExistence type="predicted"/>